<dbReference type="SUPFAM" id="SSF54654">
    <property type="entry name" value="CI-2 family of serine protease inhibitors"/>
    <property type="match status" value="1"/>
</dbReference>
<accession>A0A4U6UDH7</accession>
<dbReference type="EMBL" id="CM016557">
    <property type="protein sequence ID" value="TKW08447.1"/>
    <property type="molecule type" value="Genomic_DNA"/>
</dbReference>
<comment type="similarity">
    <text evidence="1">Belongs to the protease inhibitor I13 (potato type I serine protease inhibitor) family.</text>
</comment>
<keyword evidence="3" id="KW-0722">Serine protease inhibitor</keyword>
<gene>
    <name evidence="5" type="ORF">SEVIR_6G028333v2</name>
</gene>
<name>A0A4U6UDH7_SETVI</name>
<dbReference type="InterPro" id="IPR036354">
    <property type="entry name" value="Prot_inh_pot1_sf"/>
</dbReference>
<dbReference type="Pfam" id="PF00280">
    <property type="entry name" value="potato_inhibit"/>
    <property type="match status" value="1"/>
</dbReference>
<keyword evidence="2" id="KW-0646">Protease inhibitor</keyword>
<reference evidence="5" key="1">
    <citation type="submission" date="2019-03" db="EMBL/GenBank/DDBJ databases">
        <title>WGS assembly of Setaria viridis.</title>
        <authorList>
            <person name="Huang P."/>
            <person name="Jenkins J."/>
            <person name="Grimwood J."/>
            <person name="Barry K."/>
            <person name="Healey A."/>
            <person name="Mamidi S."/>
            <person name="Sreedasyam A."/>
            <person name="Shu S."/>
            <person name="Feldman M."/>
            <person name="Wu J."/>
            <person name="Yu Y."/>
            <person name="Chen C."/>
            <person name="Johnson J."/>
            <person name="Rokhsar D."/>
            <person name="Baxter I."/>
            <person name="Schmutz J."/>
            <person name="Brutnell T."/>
            <person name="Kellogg E."/>
        </authorList>
    </citation>
    <scope>NUCLEOTIDE SEQUENCE [LARGE SCALE GENOMIC DNA]</scope>
</reference>
<evidence type="ECO:0000256" key="2">
    <source>
        <dbReference type="ARBA" id="ARBA00022690"/>
    </source>
</evidence>
<protein>
    <submittedName>
        <fullName evidence="5">Uncharacterized protein</fullName>
    </submittedName>
</protein>
<dbReference type="Proteomes" id="UP000298652">
    <property type="component" value="Chromosome 6"/>
</dbReference>
<evidence type="ECO:0000313" key="5">
    <source>
        <dbReference type="EMBL" id="TKW08447.1"/>
    </source>
</evidence>
<dbReference type="GO" id="GO:0009611">
    <property type="term" value="P:response to wounding"/>
    <property type="evidence" value="ECO:0007669"/>
    <property type="project" value="InterPro"/>
</dbReference>
<feature type="region of interest" description="Disordered" evidence="4">
    <location>
        <begin position="36"/>
        <end position="62"/>
    </location>
</feature>
<organism evidence="5 6">
    <name type="scientific">Setaria viridis</name>
    <name type="common">Green bristlegrass</name>
    <name type="synonym">Setaria italica subsp. viridis</name>
    <dbReference type="NCBI Taxonomy" id="4556"/>
    <lineage>
        <taxon>Eukaryota</taxon>
        <taxon>Viridiplantae</taxon>
        <taxon>Streptophyta</taxon>
        <taxon>Embryophyta</taxon>
        <taxon>Tracheophyta</taxon>
        <taxon>Spermatophyta</taxon>
        <taxon>Magnoliopsida</taxon>
        <taxon>Liliopsida</taxon>
        <taxon>Poales</taxon>
        <taxon>Poaceae</taxon>
        <taxon>PACMAD clade</taxon>
        <taxon>Panicoideae</taxon>
        <taxon>Panicodae</taxon>
        <taxon>Paniceae</taxon>
        <taxon>Cenchrinae</taxon>
        <taxon>Setaria</taxon>
    </lineage>
</organism>
<dbReference type="InterPro" id="IPR000864">
    <property type="entry name" value="Prot_inh_pot1"/>
</dbReference>
<dbReference type="Gramene" id="TKW08447">
    <property type="protein sequence ID" value="TKW08447"/>
    <property type="gene ID" value="SEVIR_6G028333v2"/>
</dbReference>
<evidence type="ECO:0000256" key="4">
    <source>
        <dbReference type="SAM" id="MobiDB-lite"/>
    </source>
</evidence>
<evidence type="ECO:0000313" key="6">
    <source>
        <dbReference type="Proteomes" id="UP000298652"/>
    </source>
</evidence>
<dbReference type="AlphaFoldDB" id="A0A4U6UDH7"/>
<evidence type="ECO:0000256" key="3">
    <source>
        <dbReference type="ARBA" id="ARBA00022900"/>
    </source>
</evidence>
<dbReference type="Gene3D" id="3.30.10.10">
    <property type="entry name" value="Trypsin Inhibitor V, subunit A"/>
    <property type="match status" value="1"/>
</dbReference>
<keyword evidence="6" id="KW-1185">Reference proteome</keyword>
<sequence>MKWWWPELLRHPATAVVMKIQQDRPDIVVEVLPPGAPLTRGAEPGASPRLHRRRQPRRVDSHVRLDRSSVQAACIVAAWFESLI</sequence>
<proteinExistence type="inferred from homology"/>
<evidence type="ECO:0000256" key="1">
    <source>
        <dbReference type="ARBA" id="ARBA00008210"/>
    </source>
</evidence>
<dbReference type="GO" id="GO:0004867">
    <property type="term" value="F:serine-type endopeptidase inhibitor activity"/>
    <property type="evidence" value="ECO:0007669"/>
    <property type="project" value="UniProtKB-KW"/>
</dbReference>